<dbReference type="EMBL" id="FOVV01000035">
    <property type="protein sequence ID" value="SFO56794.1"/>
    <property type="molecule type" value="Genomic_DNA"/>
</dbReference>
<dbReference type="AlphaFoldDB" id="A0AB38C1P1"/>
<reference evidence="1 2" key="1">
    <citation type="submission" date="2016-10" db="EMBL/GenBank/DDBJ databases">
        <authorList>
            <person name="Varghese N."/>
            <person name="Submissions S."/>
        </authorList>
    </citation>
    <scope>NUCLEOTIDE SEQUENCE [LARGE SCALE GENOMIC DNA]</scope>
    <source>
        <strain evidence="1 2">BS0292</strain>
    </source>
</reference>
<evidence type="ECO:0000313" key="2">
    <source>
        <dbReference type="Proteomes" id="UP000183083"/>
    </source>
</evidence>
<evidence type="ECO:0000313" key="1">
    <source>
        <dbReference type="EMBL" id="SFO56794.1"/>
    </source>
</evidence>
<comment type="caution">
    <text evidence="1">The sequence shown here is derived from an EMBL/GenBank/DDBJ whole genome shotgun (WGS) entry which is preliminary data.</text>
</comment>
<protein>
    <submittedName>
        <fullName evidence="1">Uncharacterized protein</fullName>
    </submittedName>
</protein>
<name>A0AB38C1P1_PSESX</name>
<sequence length="65" mass="7318">MMALCPHLYAVNQPLIGGFVFSRRSLDFVEFFQPTADKSFSYEKGMHVAKAVGMKLEPNVAFTMD</sequence>
<accession>A0AB38C1P1</accession>
<dbReference type="Proteomes" id="UP000183083">
    <property type="component" value="Unassembled WGS sequence"/>
</dbReference>
<organism evidence="1 2">
    <name type="scientific">Pseudomonas syringae</name>
    <dbReference type="NCBI Taxonomy" id="317"/>
    <lineage>
        <taxon>Bacteria</taxon>
        <taxon>Pseudomonadati</taxon>
        <taxon>Pseudomonadota</taxon>
        <taxon>Gammaproteobacteria</taxon>
        <taxon>Pseudomonadales</taxon>
        <taxon>Pseudomonadaceae</taxon>
        <taxon>Pseudomonas</taxon>
    </lineage>
</organism>
<gene>
    <name evidence="1" type="ORF">SAMN05444065_1355</name>
</gene>
<proteinExistence type="predicted"/>